<evidence type="ECO:0000256" key="11">
    <source>
        <dbReference type="SAM" id="MobiDB-lite"/>
    </source>
</evidence>
<dbReference type="GO" id="GO:0006298">
    <property type="term" value="P:mismatch repair"/>
    <property type="evidence" value="ECO:0007669"/>
    <property type="project" value="InterPro"/>
</dbReference>
<dbReference type="SMART" id="SM00534">
    <property type="entry name" value="MUTSac"/>
    <property type="match status" value="1"/>
</dbReference>
<dbReference type="SUPFAM" id="SSF52540">
    <property type="entry name" value="P-loop containing nucleoside triphosphate hydrolases"/>
    <property type="match status" value="1"/>
</dbReference>
<evidence type="ECO:0000256" key="4">
    <source>
        <dbReference type="ARBA" id="ARBA00022759"/>
    </source>
</evidence>
<evidence type="ECO:0000256" key="2">
    <source>
        <dbReference type="ARBA" id="ARBA00022730"/>
    </source>
</evidence>
<dbReference type="GO" id="GO:0030983">
    <property type="term" value="F:mismatched DNA binding"/>
    <property type="evidence" value="ECO:0007669"/>
    <property type="project" value="InterPro"/>
</dbReference>
<proteinExistence type="inferred from homology"/>
<evidence type="ECO:0000256" key="3">
    <source>
        <dbReference type="ARBA" id="ARBA00022741"/>
    </source>
</evidence>
<dbReference type="InterPro" id="IPR002625">
    <property type="entry name" value="Smr_dom"/>
</dbReference>
<evidence type="ECO:0000259" key="12">
    <source>
        <dbReference type="PROSITE" id="PS50828"/>
    </source>
</evidence>
<keyword evidence="7 9" id="KW-0694">RNA-binding</keyword>
<dbReference type="InterPro" id="IPR027417">
    <property type="entry name" value="P-loop_NTPase"/>
</dbReference>
<evidence type="ECO:0000256" key="8">
    <source>
        <dbReference type="ARBA" id="ARBA00023125"/>
    </source>
</evidence>
<keyword evidence="5 9" id="KW-0378">Hydrolase</keyword>
<reference evidence="13" key="1">
    <citation type="submission" date="2024-06" db="EMBL/GenBank/DDBJ databases">
        <title>Draft Genome Sequence of Deinococcus sonorensis Type Strain KR-87, a Biofilm Producing Representative of the Genus Deinococcus.</title>
        <authorList>
            <person name="Boren L.S."/>
            <person name="Grosso R.A."/>
            <person name="Hugenberg-Cox A.N."/>
            <person name="Hill J.T.E."/>
            <person name="Albert C.M."/>
            <person name="Tuohy J.M."/>
        </authorList>
    </citation>
    <scope>NUCLEOTIDE SEQUENCE</scope>
    <source>
        <strain evidence="13">KR-87</strain>
    </source>
</reference>
<keyword evidence="4 9" id="KW-0255">Endonuclease</keyword>
<feature type="compositionally biased region" description="Low complexity" evidence="11">
    <location>
        <begin position="608"/>
        <end position="622"/>
    </location>
</feature>
<evidence type="ECO:0000256" key="10">
    <source>
        <dbReference type="SAM" id="Coils"/>
    </source>
</evidence>
<dbReference type="GO" id="GO:0004519">
    <property type="term" value="F:endonuclease activity"/>
    <property type="evidence" value="ECO:0007669"/>
    <property type="project" value="UniProtKB-UniRule"/>
</dbReference>
<comment type="function">
    <text evidence="9">Acts as a ribosome collision sensor, splitting the ribosome into its 2 subunits. Detects stalled/collided 70S ribosomes which it binds and splits by an ATP-hydrolysis driven conformational change. Acts upstream of the ribosome quality control system (RQC), a ribosome-associated complex that mediates the extraction of incompletely synthesized nascent chains from stalled ribosomes and their subsequent degradation. Probably generates substrates for RQC.</text>
</comment>
<protein>
    <recommendedName>
        <fullName evidence="9">Endonuclease MutS2</fullName>
        <ecNumber evidence="9">3.1.-.-</ecNumber>
    </recommendedName>
    <alternativeName>
        <fullName evidence="9">Ribosome-associated protein quality control-upstream factor</fullName>
        <shortName evidence="9">RQC-upstream factor</shortName>
        <shortName evidence="9">RqcU</shortName>
        <ecNumber evidence="9">3.6.4.-</ecNumber>
    </alternativeName>
</protein>
<dbReference type="Pfam" id="PF20297">
    <property type="entry name" value="MSSS"/>
    <property type="match status" value="1"/>
</dbReference>
<evidence type="ECO:0000256" key="6">
    <source>
        <dbReference type="ARBA" id="ARBA00022840"/>
    </source>
</evidence>
<feature type="coiled-coil region" evidence="10">
    <location>
        <begin position="512"/>
        <end position="567"/>
    </location>
</feature>
<dbReference type="GO" id="GO:0019843">
    <property type="term" value="F:rRNA binding"/>
    <property type="evidence" value="ECO:0007669"/>
    <property type="project" value="UniProtKB-UniRule"/>
</dbReference>
<dbReference type="PANTHER" id="PTHR48466">
    <property type="entry name" value="OS10G0509000 PROTEIN-RELATED"/>
    <property type="match status" value="1"/>
</dbReference>
<dbReference type="Gene3D" id="3.40.50.300">
    <property type="entry name" value="P-loop containing nucleotide triphosphate hydrolases"/>
    <property type="match status" value="1"/>
</dbReference>
<dbReference type="SUPFAM" id="SSF48334">
    <property type="entry name" value="DNA repair protein MutS, domain III"/>
    <property type="match status" value="1"/>
</dbReference>
<feature type="binding site" evidence="9">
    <location>
        <begin position="332"/>
        <end position="339"/>
    </location>
    <ligand>
        <name>ATP</name>
        <dbReference type="ChEBI" id="CHEBI:30616"/>
    </ligand>
</feature>
<dbReference type="Pfam" id="PF00488">
    <property type="entry name" value="MutS_V"/>
    <property type="match status" value="1"/>
</dbReference>
<dbReference type="GO" id="GO:0043023">
    <property type="term" value="F:ribosomal large subunit binding"/>
    <property type="evidence" value="ECO:0007669"/>
    <property type="project" value="UniProtKB-UniRule"/>
</dbReference>
<evidence type="ECO:0000256" key="7">
    <source>
        <dbReference type="ARBA" id="ARBA00022884"/>
    </source>
</evidence>
<comment type="function">
    <text evidence="9">Endonuclease that is involved in the suppression of homologous recombination and thus may have a key role in the control of bacterial genetic diversity.</text>
</comment>
<dbReference type="PANTHER" id="PTHR48466:SF2">
    <property type="entry name" value="OS10G0509000 PROTEIN"/>
    <property type="match status" value="1"/>
</dbReference>
<dbReference type="EMBL" id="CP158299">
    <property type="protein sequence ID" value="XBV85325.1"/>
    <property type="molecule type" value="Genomic_DNA"/>
</dbReference>
<sequence length="771" mass="84683">MPSDLSVPTVTTFPEAALATLDFPRIREALATRTATRMGVERARQLCPSPDAGRIGRELDELEDALFGVSLSLGGIQDIRPVVERARDGRVLLGQELLEVGYTLDASMSVRRAVAQNSRGPLREVAMGLGEHGLLVRRVLESLDRSGEVRDDASPRLRDLRRRIGPLRDRIRERLTNTLEQWSDVLQEHIVTLRRDRYVLPVQASRVGQVQGIIVDSSGTGQTYFVEPAAVTPLNNELARLLLDEEAEVRRILTELSGLVAQDEAIEQTLSTLAELDLIAAKARLARDWRLNRPEQAPDGLYTLREARHPLIEDAVANDLVLGDTRLLLITGPNMGGKTATLKTLGLAVLMHQCGMYVAASKAALPVVQDVLVDIGDEQSIEASLSTFAAHLQHLRQVLEGASIRTLVLVDELGSGTDPAEGAALAQAMIEQLLAQDARGVITSHLAPLKLFALETPGLKNASMGFDLSALRPTYRLQVGQPGRSYALAIARRMGLPEGVLGRAENILGPEGGLLEALLEQLERERDQLRGELEAAQVARRGAEGELSRIQQERATLNSRRDELIAEASQKAETLYVNALEQVRGLRGRAREESARPRVLEELRQLRRQAQATRPQPAAPEAPRGDPLRSGSTVDVPAYGATGQVLEVRGDELVVQLGVMKVNVRRRDVRLKPEEKPKVRTSFGGTSPTTFRSELQLRGQHVEEAVEELRQAIGEAHALKESPLRVVHGKGQGVLRRLLRDYLKTDKRVESFHDAEPNQGGHGVTIVNIRR</sequence>
<name>A0AAU7U9P9_9DEIO</name>
<evidence type="ECO:0000256" key="5">
    <source>
        <dbReference type="ARBA" id="ARBA00022801"/>
    </source>
</evidence>
<dbReference type="InterPro" id="IPR005747">
    <property type="entry name" value="MutS2"/>
</dbReference>
<keyword evidence="2 9" id="KW-0699">rRNA-binding</keyword>
<keyword evidence="6 9" id="KW-0067">ATP-binding</keyword>
<dbReference type="EC" id="3.6.4.-" evidence="9"/>
<dbReference type="InterPro" id="IPR046893">
    <property type="entry name" value="MSSS"/>
</dbReference>
<comment type="subunit">
    <text evidence="9">Homodimer. Binds to stalled ribosomes, contacting rRNA.</text>
</comment>
<dbReference type="InterPro" id="IPR000432">
    <property type="entry name" value="DNA_mismatch_repair_MutS_C"/>
</dbReference>
<dbReference type="SMART" id="SM00533">
    <property type="entry name" value="MUTSd"/>
    <property type="match status" value="1"/>
</dbReference>
<dbReference type="PROSITE" id="PS00486">
    <property type="entry name" value="DNA_MISMATCH_REPAIR_2"/>
    <property type="match status" value="1"/>
</dbReference>
<dbReference type="GO" id="GO:0140664">
    <property type="term" value="F:ATP-dependent DNA damage sensor activity"/>
    <property type="evidence" value="ECO:0007669"/>
    <property type="project" value="InterPro"/>
</dbReference>
<feature type="domain" description="Smr" evidence="12">
    <location>
        <begin position="695"/>
        <end position="770"/>
    </location>
</feature>
<dbReference type="PROSITE" id="PS50828">
    <property type="entry name" value="SMR"/>
    <property type="match status" value="1"/>
</dbReference>
<keyword evidence="8 9" id="KW-0238">DNA-binding</keyword>
<dbReference type="InterPro" id="IPR007696">
    <property type="entry name" value="DNA_mismatch_repair_MutS_core"/>
</dbReference>
<dbReference type="InterPro" id="IPR045076">
    <property type="entry name" value="MutS"/>
</dbReference>
<organism evidence="13">
    <name type="scientific">Deinococcus sonorensis KR-87</name>
    <dbReference type="NCBI Taxonomy" id="694439"/>
    <lineage>
        <taxon>Bacteria</taxon>
        <taxon>Thermotogati</taxon>
        <taxon>Deinococcota</taxon>
        <taxon>Deinococci</taxon>
        <taxon>Deinococcales</taxon>
        <taxon>Deinococcaceae</taxon>
        <taxon>Deinococcus</taxon>
    </lineage>
</organism>
<keyword evidence="3 9" id="KW-0547">Nucleotide-binding</keyword>
<dbReference type="SMART" id="SM00463">
    <property type="entry name" value="SMR"/>
    <property type="match status" value="1"/>
</dbReference>
<evidence type="ECO:0000256" key="9">
    <source>
        <dbReference type="HAMAP-Rule" id="MF_00092"/>
    </source>
</evidence>
<keyword evidence="10" id="KW-0175">Coiled coil</keyword>
<dbReference type="Pfam" id="PF01713">
    <property type="entry name" value="Smr"/>
    <property type="match status" value="1"/>
</dbReference>
<dbReference type="PIRSF" id="PIRSF005814">
    <property type="entry name" value="MutS_YshD"/>
    <property type="match status" value="1"/>
</dbReference>
<accession>A0AAU7U9P9</accession>
<feature type="region of interest" description="Disordered" evidence="11">
    <location>
        <begin position="608"/>
        <end position="634"/>
    </location>
</feature>
<feature type="coiled-coil region" evidence="10">
    <location>
        <begin position="692"/>
        <end position="722"/>
    </location>
</feature>
<dbReference type="GO" id="GO:0016887">
    <property type="term" value="F:ATP hydrolysis activity"/>
    <property type="evidence" value="ECO:0007669"/>
    <property type="project" value="InterPro"/>
</dbReference>
<dbReference type="Gene3D" id="3.30.1370.110">
    <property type="match status" value="1"/>
</dbReference>
<dbReference type="KEGG" id="dsc:ABOD76_18095"/>
<dbReference type="InterPro" id="IPR036187">
    <property type="entry name" value="DNA_mismatch_repair_MutS_sf"/>
</dbReference>
<comment type="similarity">
    <text evidence="9">Belongs to the DNA mismatch repair MutS family. MutS2 subfamily.</text>
</comment>
<dbReference type="GO" id="GO:0072344">
    <property type="term" value="P:rescue of stalled ribosome"/>
    <property type="evidence" value="ECO:0007669"/>
    <property type="project" value="UniProtKB-UniRule"/>
</dbReference>
<dbReference type="SUPFAM" id="SSF160443">
    <property type="entry name" value="SMR domain-like"/>
    <property type="match status" value="1"/>
</dbReference>
<dbReference type="FunFam" id="3.30.1370.110:FF:000004">
    <property type="entry name" value="Endonuclease MutS2"/>
    <property type="match status" value="1"/>
</dbReference>
<dbReference type="AlphaFoldDB" id="A0AAU7U9P9"/>
<evidence type="ECO:0000313" key="13">
    <source>
        <dbReference type="EMBL" id="XBV85325.1"/>
    </source>
</evidence>
<dbReference type="GO" id="GO:0005524">
    <property type="term" value="F:ATP binding"/>
    <property type="evidence" value="ECO:0007669"/>
    <property type="project" value="UniProtKB-UniRule"/>
</dbReference>
<keyword evidence="1 9" id="KW-0540">Nuclease</keyword>
<dbReference type="HAMAP" id="MF_00092">
    <property type="entry name" value="MutS2"/>
    <property type="match status" value="1"/>
</dbReference>
<dbReference type="NCBIfam" id="TIGR01069">
    <property type="entry name" value="mutS2"/>
    <property type="match status" value="1"/>
</dbReference>
<dbReference type="FunFam" id="3.40.50.300:FF:000830">
    <property type="entry name" value="Endonuclease MutS2"/>
    <property type="match status" value="1"/>
</dbReference>
<gene>
    <name evidence="9" type="primary">mutS2</name>
    <name evidence="9" type="synonym">rqcU</name>
    <name evidence="13" type="ORF">ABOD76_18095</name>
</gene>
<dbReference type="InterPro" id="IPR036063">
    <property type="entry name" value="Smr_dom_sf"/>
</dbReference>
<evidence type="ECO:0000256" key="1">
    <source>
        <dbReference type="ARBA" id="ARBA00022722"/>
    </source>
</evidence>
<dbReference type="GO" id="GO:0045910">
    <property type="term" value="P:negative regulation of DNA recombination"/>
    <property type="evidence" value="ECO:0007669"/>
    <property type="project" value="InterPro"/>
</dbReference>
<dbReference type="RefSeq" id="WP_350243362.1">
    <property type="nucleotide sequence ID" value="NZ_CP158299.1"/>
</dbReference>
<dbReference type="EC" id="3.1.-.-" evidence="9"/>